<evidence type="ECO:0000256" key="5">
    <source>
        <dbReference type="SAM" id="MobiDB-lite"/>
    </source>
</evidence>
<comment type="subcellular location">
    <subcellularLocation>
        <location evidence="1">Endomembrane system</location>
        <topology evidence="1">Multi-pass membrane protein</topology>
    </subcellularLocation>
</comment>
<organism evidence="7 8">
    <name type="scientific">Marinihelvus fidelis</name>
    <dbReference type="NCBI Taxonomy" id="2613842"/>
    <lineage>
        <taxon>Bacteria</taxon>
        <taxon>Pseudomonadati</taxon>
        <taxon>Pseudomonadota</taxon>
        <taxon>Gammaproteobacteria</taxon>
        <taxon>Chromatiales</taxon>
        <taxon>Wenzhouxiangellaceae</taxon>
        <taxon>Marinihelvus</taxon>
    </lineage>
</organism>
<feature type="region of interest" description="Disordered" evidence="5">
    <location>
        <begin position="161"/>
        <end position="185"/>
    </location>
</feature>
<dbReference type="RefSeq" id="WP_150864567.1">
    <property type="nucleotide sequence ID" value="NZ_VYXP01000006.1"/>
</dbReference>
<gene>
    <name evidence="7" type="ORF">F3N42_11275</name>
</gene>
<accession>A0A5N0TC69</accession>
<keyword evidence="4" id="KW-0472">Membrane</keyword>
<name>A0A5N0TC69_9GAMM</name>
<evidence type="ECO:0000259" key="6">
    <source>
        <dbReference type="Pfam" id="PF06803"/>
    </source>
</evidence>
<evidence type="ECO:0000256" key="1">
    <source>
        <dbReference type="ARBA" id="ARBA00004127"/>
    </source>
</evidence>
<dbReference type="InterPro" id="IPR010652">
    <property type="entry name" value="DUF1232"/>
</dbReference>
<feature type="domain" description="DUF1232" evidence="6">
    <location>
        <begin position="86"/>
        <end position="113"/>
    </location>
</feature>
<dbReference type="Proteomes" id="UP000325372">
    <property type="component" value="Unassembled WGS sequence"/>
</dbReference>
<evidence type="ECO:0000313" key="7">
    <source>
        <dbReference type="EMBL" id="KAA9130929.1"/>
    </source>
</evidence>
<reference evidence="7 8" key="1">
    <citation type="submission" date="2019-09" db="EMBL/GenBank/DDBJ databases">
        <title>Wenzhouxiangella sp. Genome sequencing and assembly.</title>
        <authorList>
            <person name="Zhang R."/>
        </authorList>
    </citation>
    <scope>NUCLEOTIDE SEQUENCE [LARGE SCALE GENOMIC DNA]</scope>
    <source>
        <strain evidence="7 8">W260</strain>
    </source>
</reference>
<evidence type="ECO:0000256" key="2">
    <source>
        <dbReference type="ARBA" id="ARBA00022692"/>
    </source>
</evidence>
<feature type="compositionally biased region" description="Basic residues" evidence="5">
    <location>
        <begin position="161"/>
        <end position="172"/>
    </location>
</feature>
<keyword evidence="2" id="KW-0812">Transmembrane</keyword>
<evidence type="ECO:0000313" key="8">
    <source>
        <dbReference type="Proteomes" id="UP000325372"/>
    </source>
</evidence>
<dbReference type="EMBL" id="VYXP01000006">
    <property type="protein sequence ID" value="KAA9130929.1"/>
    <property type="molecule type" value="Genomic_DNA"/>
</dbReference>
<proteinExistence type="predicted"/>
<sequence>MRISFDLSQSDLEHFREVMTRAREAAKEHDVDQVIDSARALITEINSSETSDFIRDRMHTLETLIGMVLDSGWGLVAEDRQRVIEALSYFAEADDLIPDDIPVLGYLDDAIMIEIVAEELKHEIQAYRDFVVFRSAEQARLGESAEDVERADWLESRRQQLHSRMRRRRRRGGDKSGSKSPFSLF</sequence>
<evidence type="ECO:0000256" key="4">
    <source>
        <dbReference type="ARBA" id="ARBA00023136"/>
    </source>
</evidence>
<dbReference type="GO" id="GO:0012505">
    <property type="term" value="C:endomembrane system"/>
    <property type="evidence" value="ECO:0007669"/>
    <property type="project" value="UniProtKB-SubCell"/>
</dbReference>
<dbReference type="Pfam" id="PF06803">
    <property type="entry name" value="DUF1232"/>
    <property type="match status" value="1"/>
</dbReference>
<evidence type="ECO:0000256" key="3">
    <source>
        <dbReference type="ARBA" id="ARBA00022989"/>
    </source>
</evidence>
<keyword evidence="3" id="KW-1133">Transmembrane helix</keyword>
<protein>
    <submittedName>
        <fullName evidence="7">DUF1232 domain-containing protein</fullName>
    </submittedName>
</protein>
<dbReference type="AlphaFoldDB" id="A0A5N0TC69"/>
<comment type="caution">
    <text evidence="7">The sequence shown here is derived from an EMBL/GenBank/DDBJ whole genome shotgun (WGS) entry which is preliminary data.</text>
</comment>
<keyword evidence="8" id="KW-1185">Reference proteome</keyword>